<accession>A0ABX7GYD5</accession>
<evidence type="ECO:0000313" key="1">
    <source>
        <dbReference type="EMBL" id="QRN55304.1"/>
    </source>
</evidence>
<name>A0ABX7GYD5_9GAMM</name>
<gene>
    <name evidence="1" type="ORF">ISN74_08255</name>
</gene>
<dbReference type="Proteomes" id="UP000663181">
    <property type="component" value="Chromosome"/>
</dbReference>
<dbReference type="EMBL" id="CP064030">
    <property type="protein sequence ID" value="QRN55304.1"/>
    <property type="molecule type" value="Genomic_DNA"/>
</dbReference>
<reference evidence="1 2" key="1">
    <citation type="submission" date="2020-10" db="EMBL/GenBank/DDBJ databases">
        <title>Phylogeny of dyella-like bacteria.</title>
        <authorList>
            <person name="Fu J."/>
        </authorList>
    </citation>
    <scope>NUCLEOTIDE SEQUENCE [LARGE SCALE GENOMIC DNA]</scope>
    <source>
        <strain evidence="1 2">DHOB09</strain>
    </source>
</reference>
<proteinExistence type="predicted"/>
<keyword evidence="2" id="KW-1185">Reference proteome</keyword>
<sequence>MAKSYIKSTAKQAVKQVKGAATNSGPTMTKKQWKPFAPWHERDERVQQFIDMLRCQDEVTVGELCLIEPMDGLTLLRLVSKLEQTDIANALLRWQSAGGKKTAVVNKKRVRDDHQKICETARKLLKDGIPSHKLTGILAERSDLSRQRIAVVLNASGIKKMKGR</sequence>
<dbReference type="RefSeq" id="WP_188798872.1">
    <property type="nucleotide sequence ID" value="NZ_BMIZ01000001.1"/>
</dbReference>
<organism evidence="1 2">
    <name type="scientific">Dyella caseinilytica</name>
    <dbReference type="NCBI Taxonomy" id="1849581"/>
    <lineage>
        <taxon>Bacteria</taxon>
        <taxon>Pseudomonadati</taxon>
        <taxon>Pseudomonadota</taxon>
        <taxon>Gammaproteobacteria</taxon>
        <taxon>Lysobacterales</taxon>
        <taxon>Rhodanobacteraceae</taxon>
        <taxon>Dyella</taxon>
    </lineage>
</organism>
<evidence type="ECO:0000313" key="2">
    <source>
        <dbReference type="Proteomes" id="UP000663181"/>
    </source>
</evidence>
<protein>
    <submittedName>
        <fullName evidence="1">Uncharacterized protein</fullName>
    </submittedName>
</protein>